<dbReference type="InterPro" id="IPR023160">
    <property type="entry name" value="RNase_HII_hlx-loop-hlx_cap_dom"/>
</dbReference>
<evidence type="ECO:0000256" key="6">
    <source>
        <dbReference type="ARBA" id="ARBA00022759"/>
    </source>
</evidence>
<keyword evidence="7 8" id="KW-0378">Hydrolase</keyword>
<evidence type="ECO:0000256" key="7">
    <source>
        <dbReference type="ARBA" id="ARBA00022801"/>
    </source>
</evidence>
<dbReference type="FunFam" id="1.10.10.460:FF:000001">
    <property type="entry name" value="Ribonuclease"/>
    <property type="match status" value="1"/>
</dbReference>
<reference evidence="11" key="2">
    <citation type="submission" date="2021-01" db="EMBL/GenBank/DDBJ databases">
        <authorList>
            <person name="Schikora-Tamarit M.A."/>
        </authorList>
    </citation>
    <scope>NUCLEOTIDE SEQUENCE</scope>
    <source>
        <strain evidence="11">CBS6341</strain>
    </source>
</reference>
<proteinExistence type="inferred from homology"/>
<evidence type="ECO:0000256" key="2">
    <source>
        <dbReference type="ARBA" id="ARBA00001946"/>
    </source>
</evidence>
<dbReference type="CDD" id="cd07181">
    <property type="entry name" value="RNase_HII_eukaryota_like"/>
    <property type="match status" value="1"/>
</dbReference>
<keyword evidence="5 8" id="KW-0479">Metal-binding</keyword>
<keyword evidence="6 8" id="KW-0255">Endonuclease</keyword>
<keyword evidence="4 8" id="KW-0540">Nuclease</keyword>
<organism evidence="11 12">
    <name type="scientific">Wickerhamomyces mucosus</name>
    <dbReference type="NCBI Taxonomy" id="1378264"/>
    <lineage>
        <taxon>Eukaryota</taxon>
        <taxon>Fungi</taxon>
        <taxon>Dikarya</taxon>
        <taxon>Ascomycota</taxon>
        <taxon>Saccharomycotina</taxon>
        <taxon>Saccharomycetes</taxon>
        <taxon>Phaffomycetales</taxon>
        <taxon>Wickerhamomycetaceae</taxon>
        <taxon>Wickerhamomyces</taxon>
    </lineage>
</organism>
<evidence type="ECO:0000256" key="1">
    <source>
        <dbReference type="ARBA" id="ARBA00000077"/>
    </source>
</evidence>
<evidence type="ECO:0000256" key="5">
    <source>
        <dbReference type="ARBA" id="ARBA00022723"/>
    </source>
</evidence>
<evidence type="ECO:0000256" key="4">
    <source>
        <dbReference type="ARBA" id="ARBA00022722"/>
    </source>
</evidence>
<dbReference type="OrthoDB" id="7462577at2759"/>
<evidence type="ECO:0000313" key="12">
    <source>
        <dbReference type="Proteomes" id="UP000769528"/>
    </source>
</evidence>
<comment type="cofactor">
    <cofactor evidence="2">
        <name>Mg(2+)</name>
        <dbReference type="ChEBI" id="CHEBI:18420"/>
    </cofactor>
</comment>
<protein>
    <recommendedName>
        <fullName evidence="9">Ribonuclease</fullName>
        <ecNumber evidence="9">3.1.26.4</ecNumber>
    </recommendedName>
</protein>
<dbReference type="SUPFAM" id="SSF53098">
    <property type="entry name" value="Ribonuclease H-like"/>
    <property type="match status" value="1"/>
</dbReference>
<dbReference type="AlphaFoldDB" id="A0A9P8PSP0"/>
<dbReference type="Pfam" id="PF01351">
    <property type="entry name" value="RNase_HII"/>
    <property type="match status" value="1"/>
</dbReference>
<dbReference type="GO" id="GO:0004523">
    <property type="term" value="F:RNA-DNA hybrid ribonuclease activity"/>
    <property type="evidence" value="ECO:0007669"/>
    <property type="project" value="UniProtKB-UniRule"/>
</dbReference>
<evidence type="ECO:0000259" key="10">
    <source>
        <dbReference type="PROSITE" id="PS51975"/>
    </source>
</evidence>
<dbReference type="Gene3D" id="1.10.10.460">
    <property type="entry name" value="Ribonuclease hii. Domain 2"/>
    <property type="match status" value="1"/>
</dbReference>
<dbReference type="PANTHER" id="PTHR10954">
    <property type="entry name" value="RIBONUCLEASE H2 SUBUNIT A"/>
    <property type="match status" value="1"/>
</dbReference>
<feature type="binding site" evidence="8">
    <location>
        <position position="101"/>
    </location>
    <ligand>
        <name>a divalent metal cation</name>
        <dbReference type="ChEBI" id="CHEBI:60240"/>
    </ligand>
</feature>
<gene>
    <name evidence="11" type="ORF">WICMUC_001715</name>
</gene>
<dbReference type="InterPro" id="IPR012337">
    <property type="entry name" value="RNaseH-like_sf"/>
</dbReference>
<dbReference type="PROSITE" id="PS51975">
    <property type="entry name" value="RNASE_H_2"/>
    <property type="match status" value="1"/>
</dbReference>
<evidence type="ECO:0000256" key="3">
    <source>
        <dbReference type="ARBA" id="ARBA00007058"/>
    </source>
</evidence>
<comment type="function">
    <text evidence="9">Endonuclease that specifically degrades the RNA of RNA-DNA hybrids.</text>
</comment>
<dbReference type="EC" id="3.1.26.4" evidence="9"/>
<dbReference type="EMBL" id="JAEUBF010000506">
    <property type="protein sequence ID" value="KAH3677612.1"/>
    <property type="molecule type" value="Genomic_DNA"/>
</dbReference>
<accession>A0A9P8PSP0</accession>
<dbReference type="GO" id="GO:0043137">
    <property type="term" value="P:DNA replication, removal of RNA primer"/>
    <property type="evidence" value="ECO:0007669"/>
    <property type="project" value="TreeGrafter"/>
</dbReference>
<comment type="cofactor">
    <cofactor evidence="8">
        <name>Mn(2+)</name>
        <dbReference type="ChEBI" id="CHEBI:29035"/>
    </cofactor>
    <cofactor evidence="8">
        <name>Mg(2+)</name>
        <dbReference type="ChEBI" id="CHEBI:18420"/>
    </cofactor>
    <text evidence="8">Manganese or magnesium. Binds 1 divalent metal ion per monomer in the absence of substrate. May bind a second metal ion after substrate binding.</text>
</comment>
<evidence type="ECO:0000256" key="9">
    <source>
        <dbReference type="RuleBase" id="RU003515"/>
    </source>
</evidence>
<keyword evidence="12" id="KW-1185">Reference proteome</keyword>
<dbReference type="GO" id="GO:0003723">
    <property type="term" value="F:RNA binding"/>
    <property type="evidence" value="ECO:0007669"/>
    <property type="project" value="UniProtKB-UniRule"/>
</dbReference>
<sequence length="370" mass="41548">MTVVLDSVNIDDEPEIAQSLEEEILDDSVRIKRKFEGDIPDITKPKAKRANIKDPTPSLPSDFLPPSIPEVHTFDSTTFITPVPKFILEAPDEAVVLGVDEAGRGPVLGPMVYGISYALKSFESTLKSKYKFADSKTLTDVKRTLLLQEMCQEGSELFENVGWSTRTMTAKDISSGMLRSSSMGNYNLNEQAHDATMDLIEGVLNQKVNVREIYVDTVGPPTSYQIKLQTRFPGIKITVTKKADSLFPIVSTASICAKVTRDISLNQSKNHLYSEDLQWGSGYPSDPKTSKWLNSSVDKLFGWSPMVRYSWQTSKDSLSKNGGYDVEWAEDNLKQEFNVKGFFKSDRENERLLENLDISMLWYGKNVNLL</sequence>
<feature type="binding site" evidence="8">
    <location>
        <position position="100"/>
    </location>
    <ligand>
        <name>a divalent metal cation</name>
        <dbReference type="ChEBI" id="CHEBI:60240"/>
    </ligand>
</feature>
<dbReference type="PANTHER" id="PTHR10954:SF7">
    <property type="entry name" value="RIBONUCLEASE H2 SUBUNIT A"/>
    <property type="match status" value="1"/>
</dbReference>
<feature type="binding site" evidence="8">
    <location>
        <position position="216"/>
    </location>
    <ligand>
        <name>a divalent metal cation</name>
        <dbReference type="ChEBI" id="CHEBI:60240"/>
    </ligand>
</feature>
<dbReference type="GO" id="GO:0046872">
    <property type="term" value="F:metal ion binding"/>
    <property type="evidence" value="ECO:0007669"/>
    <property type="project" value="UniProtKB-KW"/>
</dbReference>
<dbReference type="InterPro" id="IPR036397">
    <property type="entry name" value="RNaseH_sf"/>
</dbReference>
<dbReference type="InterPro" id="IPR004649">
    <property type="entry name" value="RNase_H2_suA"/>
</dbReference>
<dbReference type="FunFam" id="3.30.420.10:FF:000016">
    <property type="entry name" value="Ribonuclease"/>
    <property type="match status" value="1"/>
</dbReference>
<dbReference type="InterPro" id="IPR024567">
    <property type="entry name" value="RNase_HII/HIII_dom"/>
</dbReference>
<comment type="catalytic activity">
    <reaction evidence="1 8 9">
        <text>Endonucleolytic cleavage to 5'-phosphomonoester.</text>
        <dbReference type="EC" id="3.1.26.4"/>
    </reaction>
</comment>
<dbReference type="GO" id="GO:0006298">
    <property type="term" value="P:mismatch repair"/>
    <property type="evidence" value="ECO:0007669"/>
    <property type="project" value="TreeGrafter"/>
</dbReference>
<evidence type="ECO:0000256" key="8">
    <source>
        <dbReference type="PROSITE-ProRule" id="PRU01319"/>
    </source>
</evidence>
<reference evidence="11" key="1">
    <citation type="journal article" date="2021" name="Open Biol.">
        <title>Shared evolutionary footprints suggest mitochondrial oxidative damage underlies multiple complex I losses in fungi.</title>
        <authorList>
            <person name="Schikora-Tamarit M.A."/>
            <person name="Marcet-Houben M."/>
            <person name="Nosek J."/>
            <person name="Gabaldon T."/>
        </authorList>
    </citation>
    <scope>NUCLEOTIDE SEQUENCE</scope>
    <source>
        <strain evidence="11">CBS6341</strain>
    </source>
</reference>
<dbReference type="Gene3D" id="3.30.420.10">
    <property type="entry name" value="Ribonuclease H-like superfamily/Ribonuclease H"/>
    <property type="match status" value="1"/>
</dbReference>
<comment type="caution">
    <text evidence="11">The sequence shown here is derived from an EMBL/GenBank/DDBJ whole genome shotgun (WGS) entry which is preliminary data.</text>
</comment>
<comment type="similarity">
    <text evidence="3">Belongs to the RNase HII family. Eukaryotic subfamily.</text>
</comment>
<evidence type="ECO:0000313" key="11">
    <source>
        <dbReference type="EMBL" id="KAH3677612.1"/>
    </source>
</evidence>
<dbReference type="InterPro" id="IPR001352">
    <property type="entry name" value="RNase_HII/HIII"/>
</dbReference>
<feature type="domain" description="RNase H type-2" evidence="10">
    <location>
        <begin position="94"/>
        <end position="323"/>
    </location>
</feature>
<dbReference type="GO" id="GO:0032299">
    <property type="term" value="C:ribonuclease H2 complex"/>
    <property type="evidence" value="ECO:0007669"/>
    <property type="project" value="TreeGrafter"/>
</dbReference>
<dbReference type="Proteomes" id="UP000769528">
    <property type="component" value="Unassembled WGS sequence"/>
</dbReference>
<dbReference type="NCBIfam" id="TIGR00729">
    <property type="entry name" value="ribonuclease HII"/>
    <property type="match status" value="1"/>
</dbReference>
<name>A0A9P8PSP0_9ASCO</name>